<name>A0A0R1QCZ4_9LACO</name>
<dbReference type="AlphaFoldDB" id="A0A0R1QCZ4"/>
<protein>
    <submittedName>
        <fullName evidence="1">Uncharacterized protein</fullName>
    </submittedName>
</protein>
<sequence length="60" mass="6843">MLTLRVSDSKQILASDFNYSGKYSKNSETIQELKYISALMTPQQANQRLNFRSLDTQVVA</sequence>
<comment type="caution">
    <text evidence="1">The sequence shown here is derived from an EMBL/GenBank/DDBJ whole genome shotgun (WGS) entry which is preliminary data.</text>
</comment>
<dbReference type="PATRIC" id="fig|1423769.4.peg.2003"/>
<dbReference type="EMBL" id="AZEU01000222">
    <property type="protein sequence ID" value="KRL42599.1"/>
    <property type="molecule type" value="Genomic_DNA"/>
</dbReference>
<gene>
    <name evidence="1" type="ORF">FD01_GL001868</name>
</gene>
<accession>A0A0R1QCZ4</accession>
<keyword evidence="2" id="KW-1185">Reference proteome</keyword>
<organism evidence="1 2">
    <name type="scientific">Lacticaseibacillus manihotivorans DSM 13343 = JCM 12514</name>
    <dbReference type="NCBI Taxonomy" id="1423769"/>
    <lineage>
        <taxon>Bacteria</taxon>
        <taxon>Bacillati</taxon>
        <taxon>Bacillota</taxon>
        <taxon>Bacilli</taxon>
        <taxon>Lactobacillales</taxon>
        <taxon>Lactobacillaceae</taxon>
        <taxon>Lacticaseibacillus</taxon>
    </lineage>
</organism>
<proteinExistence type="predicted"/>
<evidence type="ECO:0000313" key="1">
    <source>
        <dbReference type="EMBL" id="KRL42599.1"/>
    </source>
</evidence>
<evidence type="ECO:0000313" key="2">
    <source>
        <dbReference type="Proteomes" id="UP000051790"/>
    </source>
</evidence>
<reference evidence="1 2" key="1">
    <citation type="journal article" date="2015" name="Genome Announc.">
        <title>Expanding the biotechnology potential of lactobacilli through comparative genomics of 213 strains and associated genera.</title>
        <authorList>
            <person name="Sun Z."/>
            <person name="Harris H.M."/>
            <person name="McCann A."/>
            <person name="Guo C."/>
            <person name="Argimon S."/>
            <person name="Zhang W."/>
            <person name="Yang X."/>
            <person name="Jeffery I.B."/>
            <person name="Cooney J.C."/>
            <person name="Kagawa T.F."/>
            <person name="Liu W."/>
            <person name="Song Y."/>
            <person name="Salvetti E."/>
            <person name="Wrobel A."/>
            <person name="Rasinkangas P."/>
            <person name="Parkhill J."/>
            <person name="Rea M.C."/>
            <person name="O'Sullivan O."/>
            <person name="Ritari J."/>
            <person name="Douillard F.P."/>
            <person name="Paul Ross R."/>
            <person name="Yang R."/>
            <person name="Briner A.E."/>
            <person name="Felis G.E."/>
            <person name="de Vos W.M."/>
            <person name="Barrangou R."/>
            <person name="Klaenhammer T.R."/>
            <person name="Caufield P.W."/>
            <person name="Cui Y."/>
            <person name="Zhang H."/>
            <person name="O'Toole P.W."/>
        </authorList>
    </citation>
    <scope>NUCLEOTIDE SEQUENCE [LARGE SCALE GENOMIC DNA]</scope>
    <source>
        <strain evidence="1 2">DSM 13343</strain>
    </source>
</reference>
<dbReference type="Proteomes" id="UP000051790">
    <property type="component" value="Unassembled WGS sequence"/>
</dbReference>